<dbReference type="SUPFAM" id="SSF54909">
    <property type="entry name" value="Dimeric alpha+beta barrel"/>
    <property type="match status" value="1"/>
</dbReference>
<organism evidence="3 4">
    <name type="scientific">Saccharopolyspora halophila</name>
    <dbReference type="NCBI Taxonomy" id="405551"/>
    <lineage>
        <taxon>Bacteria</taxon>
        <taxon>Bacillati</taxon>
        <taxon>Actinomycetota</taxon>
        <taxon>Actinomycetes</taxon>
        <taxon>Pseudonocardiales</taxon>
        <taxon>Pseudonocardiaceae</taxon>
        <taxon>Saccharopolyspora</taxon>
    </lineage>
</organism>
<dbReference type="RefSeq" id="WP_344132603.1">
    <property type="nucleotide sequence ID" value="NZ_BAAARA010000010.1"/>
</dbReference>
<protein>
    <submittedName>
        <fullName evidence="3">YciI family protein</fullName>
    </submittedName>
</protein>
<dbReference type="Gene3D" id="3.30.70.1060">
    <property type="entry name" value="Dimeric alpha+beta barrel"/>
    <property type="match status" value="1"/>
</dbReference>
<comment type="similarity">
    <text evidence="1">Belongs to the YciI family.</text>
</comment>
<reference evidence="3 4" key="1">
    <citation type="journal article" date="2019" name="Int. J. Syst. Evol. Microbiol.">
        <title>The Global Catalogue of Microorganisms (GCM) 10K type strain sequencing project: providing services to taxonomists for standard genome sequencing and annotation.</title>
        <authorList>
            <consortium name="The Broad Institute Genomics Platform"/>
            <consortium name="The Broad Institute Genome Sequencing Center for Infectious Disease"/>
            <person name="Wu L."/>
            <person name="Ma J."/>
        </authorList>
    </citation>
    <scope>NUCLEOTIDE SEQUENCE [LARGE SCALE GENOMIC DNA]</scope>
    <source>
        <strain evidence="3 4">JCM 16221</strain>
    </source>
</reference>
<feature type="domain" description="YCII-related" evidence="2">
    <location>
        <begin position="1"/>
        <end position="88"/>
    </location>
</feature>
<evidence type="ECO:0000256" key="1">
    <source>
        <dbReference type="ARBA" id="ARBA00007689"/>
    </source>
</evidence>
<dbReference type="InterPro" id="IPR011008">
    <property type="entry name" value="Dimeric_a/b-barrel"/>
</dbReference>
<dbReference type="PANTHER" id="PTHR33606">
    <property type="entry name" value="PROTEIN YCII"/>
    <property type="match status" value="1"/>
</dbReference>
<evidence type="ECO:0000313" key="4">
    <source>
        <dbReference type="Proteomes" id="UP001501218"/>
    </source>
</evidence>
<dbReference type="InterPro" id="IPR051807">
    <property type="entry name" value="Sec-metab_biosynth-assoc"/>
</dbReference>
<gene>
    <name evidence="3" type="ORF">GCM10009854_31780</name>
</gene>
<evidence type="ECO:0000259" key="2">
    <source>
        <dbReference type="Pfam" id="PF03795"/>
    </source>
</evidence>
<accession>A0ABN3GHL2</accession>
<evidence type="ECO:0000313" key="3">
    <source>
        <dbReference type="EMBL" id="GAA2351608.1"/>
    </source>
</evidence>
<sequence length="98" mass="11236">MAFFIETFDKPDSQELRRAHRREHLDYLAANKHLLLACGAKLDDESEVPTGGVYLLDVDERGEAETFIARDPFTQEGLFSEIRISAWRKAFLDGQSYV</sequence>
<dbReference type="PANTHER" id="PTHR33606:SF3">
    <property type="entry name" value="PROTEIN YCII"/>
    <property type="match status" value="1"/>
</dbReference>
<name>A0ABN3GHL2_9PSEU</name>
<proteinExistence type="inferred from homology"/>
<dbReference type="Proteomes" id="UP001501218">
    <property type="component" value="Unassembled WGS sequence"/>
</dbReference>
<dbReference type="InterPro" id="IPR005545">
    <property type="entry name" value="YCII"/>
</dbReference>
<keyword evidence="4" id="KW-1185">Reference proteome</keyword>
<comment type="caution">
    <text evidence="3">The sequence shown here is derived from an EMBL/GenBank/DDBJ whole genome shotgun (WGS) entry which is preliminary data.</text>
</comment>
<dbReference type="Pfam" id="PF03795">
    <property type="entry name" value="YCII"/>
    <property type="match status" value="1"/>
</dbReference>
<dbReference type="EMBL" id="BAAARA010000010">
    <property type="protein sequence ID" value="GAA2351608.1"/>
    <property type="molecule type" value="Genomic_DNA"/>
</dbReference>